<name>A0A553R8E2_9TELE</name>
<comment type="caution">
    <text evidence="8">The sequence shown here is derived from an EMBL/GenBank/DDBJ whole genome shotgun (WGS) entry which is preliminary data.</text>
</comment>
<dbReference type="PANTHER" id="PTHR46184">
    <property type="entry name" value="UNCONVENTIONAL MYOSIN-IXB-LIKE PROTEIN"/>
    <property type="match status" value="1"/>
</dbReference>
<keyword evidence="4" id="KW-0472">Membrane</keyword>
<comment type="subcellular location">
    <subcellularLocation>
        <location evidence="2">Cytoplasm</location>
    </subcellularLocation>
    <subcellularLocation>
        <location evidence="1">Membrane</location>
    </subcellularLocation>
</comment>
<keyword evidence="5" id="KW-0009">Actin-binding</keyword>
<reference evidence="8 9" key="1">
    <citation type="journal article" date="2019" name="Sci. Data">
        <title>Hybrid genome assembly and annotation of Danionella translucida.</title>
        <authorList>
            <person name="Kadobianskyi M."/>
            <person name="Schulze L."/>
            <person name="Schuelke M."/>
            <person name="Judkewitz B."/>
        </authorList>
    </citation>
    <scope>NUCLEOTIDE SEQUENCE [LARGE SCALE GENOMIC DNA]</scope>
    <source>
        <strain evidence="8 9">Bolton</strain>
    </source>
</reference>
<evidence type="ECO:0000256" key="5">
    <source>
        <dbReference type="PROSITE-ProRule" id="PRU00782"/>
    </source>
</evidence>
<evidence type="ECO:0000259" key="7">
    <source>
        <dbReference type="PROSITE" id="PS51456"/>
    </source>
</evidence>
<dbReference type="InterPro" id="IPR027417">
    <property type="entry name" value="P-loop_NTPase"/>
</dbReference>
<evidence type="ECO:0000256" key="4">
    <source>
        <dbReference type="ARBA" id="ARBA00023136"/>
    </source>
</evidence>
<keyword evidence="5" id="KW-0518">Myosin</keyword>
<dbReference type="PANTHER" id="PTHR46184:SF3">
    <property type="entry name" value="UNCONVENTIONAL MYOSIN-IXA"/>
    <property type="match status" value="1"/>
</dbReference>
<dbReference type="STRING" id="623744.A0A553R8E2"/>
<evidence type="ECO:0000256" key="6">
    <source>
        <dbReference type="SAM" id="MobiDB-lite"/>
    </source>
</evidence>
<dbReference type="InterPro" id="IPR001609">
    <property type="entry name" value="Myosin_head_motor_dom-like"/>
</dbReference>
<evidence type="ECO:0000256" key="1">
    <source>
        <dbReference type="ARBA" id="ARBA00004370"/>
    </source>
</evidence>
<comment type="similarity">
    <text evidence="5">Belongs to the TRAFAC class myosin-kinesin ATPase superfamily. Myosin family.</text>
</comment>
<dbReference type="GO" id="GO:0005737">
    <property type="term" value="C:cytoplasm"/>
    <property type="evidence" value="ECO:0007669"/>
    <property type="project" value="UniProtKB-SubCell"/>
</dbReference>
<organism evidence="8 9">
    <name type="scientific">Danionella cerebrum</name>
    <dbReference type="NCBI Taxonomy" id="2873325"/>
    <lineage>
        <taxon>Eukaryota</taxon>
        <taxon>Metazoa</taxon>
        <taxon>Chordata</taxon>
        <taxon>Craniata</taxon>
        <taxon>Vertebrata</taxon>
        <taxon>Euteleostomi</taxon>
        <taxon>Actinopterygii</taxon>
        <taxon>Neopterygii</taxon>
        <taxon>Teleostei</taxon>
        <taxon>Ostariophysi</taxon>
        <taxon>Cypriniformes</taxon>
        <taxon>Danionidae</taxon>
        <taxon>Danioninae</taxon>
        <taxon>Danionella</taxon>
    </lineage>
</organism>
<dbReference type="GO" id="GO:0005524">
    <property type="term" value="F:ATP binding"/>
    <property type="evidence" value="ECO:0007669"/>
    <property type="project" value="InterPro"/>
</dbReference>
<dbReference type="Gene3D" id="1.20.58.530">
    <property type="match status" value="1"/>
</dbReference>
<feature type="non-terminal residue" evidence="8">
    <location>
        <position position="1"/>
    </location>
</feature>
<dbReference type="GO" id="GO:0005096">
    <property type="term" value="F:GTPase activator activity"/>
    <property type="evidence" value="ECO:0007669"/>
    <property type="project" value="InterPro"/>
</dbReference>
<evidence type="ECO:0000313" key="8">
    <source>
        <dbReference type="EMBL" id="TRY98449.1"/>
    </source>
</evidence>
<dbReference type="SUPFAM" id="SSF52540">
    <property type="entry name" value="P-loop containing nucleoside triphosphate hydrolases"/>
    <property type="match status" value="1"/>
</dbReference>
<dbReference type="SMART" id="SM00242">
    <property type="entry name" value="MYSc"/>
    <property type="match status" value="1"/>
</dbReference>
<feature type="domain" description="Myosin motor" evidence="7">
    <location>
        <begin position="1"/>
        <end position="313"/>
    </location>
</feature>
<dbReference type="PROSITE" id="PS51456">
    <property type="entry name" value="MYOSIN_MOTOR"/>
    <property type="match status" value="1"/>
</dbReference>
<dbReference type="Pfam" id="PF00063">
    <property type="entry name" value="Myosin_head"/>
    <property type="match status" value="1"/>
</dbReference>
<dbReference type="GO" id="GO:0005884">
    <property type="term" value="C:actin filament"/>
    <property type="evidence" value="ECO:0007669"/>
    <property type="project" value="TreeGrafter"/>
</dbReference>
<dbReference type="AlphaFoldDB" id="A0A553R8E2"/>
<evidence type="ECO:0000256" key="2">
    <source>
        <dbReference type="ARBA" id="ARBA00004496"/>
    </source>
</evidence>
<dbReference type="Proteomes" id="UP000316079">
    <property type="component" value="Unassembled WGS sequence"/>
</dbReference>
<keyword evidence="5" id="KW-0505">Motor protein</keyword>
<sequence length="313" mass="35209">QRDLLTLISVCFVFQEEYRAEGITWHNIDYIDNTSCINLISKKPTALLHLLDEECNFPQATNQTLLDKFKRQHEGNSYIEFPAVMEPAFIIKHYAGKVKYGVKDFREKNTDHMRPDIVALLKSSKNAFICGLIGIDPVATFRWAVLRAYFRAMVAFRDAGKRHVERRSGHDAGAPVVKTVDSFSFLHHPVHQRSLEILQRCKEEKHIQHACLSGSPPLSPHWSPCSTPAGHSTHSFLFPSEDSDLDGGVNRRSPRTPLSDLQGSNALNQREGWNGRSGRGNRLSSAGSFSEEEGIFINSTSSKLLERAHGILM</sequence>
<dbReference type="GO" id="GO:0035556">
    <property type="term" value="P:intracellular signal transduction"/>
    <property type="evidence" value="ECO:0007669"/>
    <property type="project" value="InterPro"/>
</dbReference>
<dbReference type="GO" id="GO:0016459">
    <property type="term" value="C:myosin complex"/>
    <property type="evidence" value="ECO:0007669"/>
    <property type="project" value="UniProtKB-KW"/>
</dbReference>
<accession>A0A553R8E2</accession>
<dbReference type="GO" id="GO:0044295">
    <property type="term" value="C:axonal growth cone"/>
    <property type="evidence" value="ECO:0007669"/>
    <property type="project" value="TreeGrafter"/>
</dbReference>
<dbReference type="GO" id="GO:0045198">
    <property type="term" value="P:establishment of epithelial cell apical/basal polarity"/>
    <property type="evidence" value="ECO:0007669"/>
    <property type="project" value="TreeGrafter"/>
</dbReference>
<dbReference type="GO" id="GO:0016020">
    <property type="term" value="C:membrane"/>
    <property type="evidence" value="ECO:0007669"/>
    <property type="project" value="UniProtKB-SubCell"/>
</dbReference>
<evidence type="ECO:0000256" key="3">
    <source>
        <dbReference type="ARBA" id="ARBA00022490"/>
    </source>
</evidence>
<dbReference type="OrthoDB" id="8904519at2759"/>
<dbReference type="EMBL" id="SRMA01025164">
    <property type="protein sequence ID" value="TRY98449.1"/>
    <property type="molecule type" value="Genomic_DNA"/>
</dbReference>
<dbReference type="GO" id="GO:0051015">
    <property type="term" value="F:actin filament binding"/>
    <property type="evidence" value="ECO:0007669"/>
    <property type="project" value="TreeGrafter"/>
</dbReference>
<evidence type="ECO:0000313" key="9">
    <source>
        <dbReference type="Proteomes" id="UP000316079"/>
    </source>
</evidence>
<dbReference type="GO" id="GO:0000146">
    <property type="term" value="F:microfilament motor activity"/>
    <property type="evidence" value="ECO:0007669"/>
    <property type="project" value="InterPro"/>
</dbReference>
<comment type="caution">
    <text evidence="5">Lacks conserved residue(s) required for the propagation of feature annotation.</text>
</comment>
<feature type="region of interest" description="Disordered" evidence="6">
    <location>
        <begin position="236"/>
        <end position="290"/>
    </location>
</feature>
<protein>
    <recommendedName>
        <fullName evidence="7">Myosin motor domain-containing protein</fullName>
    </recommendedName>
</protein>
<dbReference type="InterPro" id="IPR046987">
    <property type="entry name" value="Myo9"/>
</dbReference>
<keyword evidence="3" id="KW-0963">Cytoplasm</keyword>
<keyword evidence="9" id="KW-1185">Reference proteome</keyword>
<gene>
    <name evidence="8" type="ORF">DNTS_017505</name>
</gene>
<proteinExistence type="inferred from homology"/>
<feature type="compositionally biased region" description="Polar residues" evidence="6">
    <location>
        <begin position="259"/>
        <end position="268"/>
    </location>
</feature>